<feature type="region of interest" description="Disordered" evidence="1">
    <location>
        <begin position="138"/>
        <end position="164"/>
    </location>
</feature>
<organism evidence="2 3">
    <name type="scientific">Postia placenta MAD-698-R-SB12</name>
    <dbReference type="NCBI Taxonomy" id="670580"/>
    <lineage>
        <taxon>Eukaryota</taxon>
        <taxon>Fungi</taxon>
        <taxon>Dikarya</taxon>
        <taxon>Basidiomycota</taxon>
        <taxon>Agaricomycotina</taxon>
        <taxon>Agaricomycetes</taxon>
        <taxon>Polyporales</taxon>
        <taxon>Adustoporiaceae</taxon>
        <taxon>Rhodonia</taxon>
    </lineage>
</organism>
<evidence type="ECO:0000313" key="2">
    <source>
        <dbReference type="EMBL" id="OSX60391.1"/>
    </source>
</evidence>
<proteinExistence type="predicted"/>
<gene>
    <name evidence="2" type="ORF">POSPLADRAFT_1047841</name>
</gene>
<dbReference type="AlphaFoldDB" id="A0A1X6MVK7"/>
<reference evidence="2 3" key="1">
    <citation type="submission" date="2017-04" db="EMBL/GenBank/DDBJ databases">
        <title>Genome Sequence of the Model Brown-Rot Fungus Postia placenta SB12.</title>
        <authorList>
            <consortium name="DOE Joint Genome Institute"/>
            <person name="Gaskell J."/>
            <person name="Kersten P."/>
            <person name="Larrondo L.F."/>
            <person name="Canessa P."/>
            <person name="Martinez D."/>
            <person name="Hibbett D."/>
            <person name="Schmoll M."/>
            <person name="Kubicek C.P."/>
            <person name="Martinez A.T."/>
            <person name="Yadav J."/>
            <person name="Master E."/>
            <person name="Magnuson J.K."/>
            <person name="James T."/>
            <person name="Yaver D."/>
            <person name="Berka R."/>
            <person name="Labutti K."/>
            <person name="Lipzen A."/>
            <person name="Aerts A."/>
            <person name="Barry K."/>
            <person name="Henrissat B."/>
            <person name="Blanchette R."/>
            <person name="Grigoriev I."/>
            <person name="Cullen D."/>
        </authorList>
    </citation>
    <scope>NUCLEOTIDE SEQUENCE [LARGE SCALE GENOMIC DNA]</scope>
    <source>
        <strain evidence="2 3">MAD-698-R-SB12</strain>
    </source>
</reference>
<dbReference type="GeneID" id="36324323"/>
<name>A0A1X6MVK7_9APHY</name>
<accession>A0A1X6MVK7</accession>
<evidence type="ECO:0000256" key="1">
    <source>
        <dbReference type="SAM" id="MobiDB-lite"/>
    </source>
</evidence>
<sequence length="583" mass="63687">MSYGDGVRAAMGNGPAHLGHTDVDVDATRGNRSACIAYCVSRIWLSLANGHGVGITDTDGTAAHRVDTEPAGHRDTGMRLQHRQALRTCAGLRLGCGGDLRADADIDYLSRCDDEQPTQRAARVGEPRWGRAGALAQTDGWQKNKPESARIGTPTANAADGDGGEGRSVCPVLFALDHDHESDGWMNAGCARAQGGEGGAGSSGWGEAERRGESDGAGGGDDQGRGAAGGADAGDTRATDRRAAAEPMVVLWWLRRLLIRALFSSVGPYAFAGSEGRAAHGRPRCGWMEGWIEGRQWWRLGEDTDFVSAEGQELHEQSMMVVLRDTGSMLYMIHVGAFHAAGSSRTLVQLFLTSNKLWRVMYSGPFMVPHHTVNGRNADKTKQWMNQANNERKREGCLALLRYDDIMPRRQLETRCHDGQKGAVSDDVEQDRTAPTAGAPIVFDFVLEGDQSMHGGTATSPDWLGVLSENGMEQRDGRARKFYRPWRSYSYGRYAIAPVPPPSRAGCGGGKLNPLLDGASVNVRGKRQELSRLPNYASISRRKAQALVDESVCSRPPIHSREHREYREQNQTTKYWRWITFRG</sequence>
<feature type="region of interest" description="Disordered" evidence="1">
    <location>
        <begin position="187"/>
        <end position="239"/>
    </location>
</feature>
<evidence type="ECO:0000313" key="3">
    <source>
        <dbReference type="Proteomes" id="UP000194127"/>
    </source>
</evidence>
<dbReference type="Proteomes" id="UP000194127">
    <property type="component" value="Unassembled WGS sequence"/>
</dbReference>
<dbReference type="OrthoDB" id="10281747at2759"/>
<dbReference type="EMBL" id="KZ110600">
    <property type="protein sequence ID" value="OSX60391.1"/>
    <property type="molecule type" value="Genomic_DNA"/>
</dbReference>
<feature type="compositionally biased region" description="Gly residues" evidence="1">
    <location>
        <begin position="215"/>
        <end position="232"/>
    </location>
</feature>
<protein>
    <submittedName>
        <fullName evidence="2">Uncharacterized protein</fullName>
    </submittedName>
</protein>
<feature type="compositionally biased region" description="Gly residues" evidence="1">
    <location>
        <begin position="195"/>
        <end position="204"/>
    </location>
</feature>
<keyword evidence="3" id="KW-1185">Reference proteome</keyword>
<dbReference type="RefSeq" id="XP_024337185.1">
    <property type="nucleotide sequence ID" value="XM_024479373.1"/>
</dbReference>